<reference evidence="3" key="1">
    <citation type="submission" date="2023-08" db="EMBL/GenBank/DDBJ databases">
        <authorList>
            <person name="Audoor S."/>
            <person name="Bilcke G."/>
        </authorList>
    </citation>
    <scope>NUCLEOTIDE SEQUENCE</scope>
</reference>
<dbReference type="PANTHER" id="PTHR33802">
    <property type="entry name" value="SI:CH211-161H7.5-RELATED"/>
    <property type="match status" value="1"/>
</dbReference>
<feature type="region of interest" description="Disordered" evidence="1">
    <location>
        <begin position="595"/>
        <end position="632"/>
    </location>
</feature>
<feature type="transmembrane region" description="Helical" evidence="2">
    <location>
        <begin position="335"/>
        <end position="356"/>
    </location>
</feature>
<feature type="compositionally biased region" description="Polar residues" evidence="1">
    <location>
        <begin position="37"/>
        <end position="47"/>
    </location>
</feature>
<keyword evidence="2" id="KW-0472">Membrane</keyword>
<keyword evidence="2" id="KW-1133">Transmembrane helix</keyword>
<keyword evidence="2" id="KW-0812">Transmembrane</keyword>
<feature type="transmembrane region" description="Helical" evidence="2">
    <location>
        <begin position="707"/>
        <end position="728"/>
    </location>
</feature>
<accession>A0AAD2CJ89</accession>
<dbReference type="Gene3D" id="3.40.50.1110">
    <property type="entry name" value="SGNH hydrolase"/>
    <property type="match status" value="1"/>
</dbReference>
<feature type="compositionally biased region" description="Polar residues" evidence="1">
    <location>
        <begin position="116"/>
        <end position="140"/>
    </location>
</feature>
<feature type="transmembrane region" description="Helical" evidence="2">
    <location>
        <begin position="210"/>
        <end position="228"/>
    </location>
</feature>
<protein>
    <submittedName>
        <fullName evidence="3">Uncharacterized protein</fullName>
    </submittedName>
</protein>
<proteinExistence type="predicted"/>
<gene>
    <name evidence="3" type="ORF">CYCCA115_LOCUS3271</name>
</gene>
<feature type="transmembrane region" description="Helical" evidence="2">
    <location>
        <begin position="240"/>
        <end position="261"/>
    </location>
</feature>
<dbReference type="InterPro" id="IPR036514">
    <property type="entry name" value="SGNH_hydro_sf"/>
</dbReference>
<evidence type="ECO:0000313" key="3">
    <source>
        <dbReference type="EMBL" id="CAJ1933362.1"/>
    </source>
</evidence>
<dbReference type="PANTHER" id="PTHR33802:SF2">
    <property type="entry name" value="EF-HAND DOMAIN-CONTAINING PROTEIN"/>
    <property type="match status" value="1"/>
</dbReference>
<feature type="compositionally biased region" description="Low complexity" evidence="1">
    <location>
        <begin position="604"/>
        <end position="614"/>
    </location>
</feature>
<keyword evidence="4" id="KW-1185">Reference proteome</keyword>
<feature type="compositionally biased region" description="Polar residues" evidence="1">
    <location>
        <begin position="1"/>
        <end position="12"/>
    </location>
</feature>
<feature type="compositionally biased region" description="Low complexity" evidence="1">
    <location>
        <begin position="48"/>
        <end position="59"/>
    </location>
</feature>
<dbReference type="AlphaFoldDB" id="A0AAD2CJ89"/>
<name>A0AAD2CJ89_9STRA</name>
<feature type="transmembrane region" description="Helical" evidence="2">
    <location>
        <begin position="363"/>
        <end position="380"/>
    </location>
</feature>
<organism evidence="3 4">
    <name type="scientific">Cylindrotheca closterium</name>
    <dbReference type="NCBI Taxonomy" id="2856"/>
    <lineage>
        <taxon>Eukaryota</taxon>
        <taxon>Sar</taxon>
        <taxon>Stramenopiles</taxon>
        <taxon>Ochrophyta</taxon>
        <taxon>Bacillariophyta</taxon>
        <taxon>Bacillariophyceae</taxon>
        <taxon>Bacillariophycidae</taxon>
        <taxon>Bacillariales</taxon>
        <taxon>Bacillariaceae</taxon>
        <taxon>Cylindrotheca</taxon>
    </lineage>
</organism>
<evidence type="ECO:0000256" key="1">
    <source>
        <dbReference type="SAM" id="MobiDB-lite"/>
    </source>
</evidence>
<sequence length="908" mass="102222">MDPASFNSNPSFGMTLEEKQSYRKFQDNSARQRQESHVSNPSFDMHNTTPRSVPTTTRPQIPINRKRFPVERSSHYELYAAASDDEYLGGRGPSIPPTPAPTNESDDSTHISSSSQLPTFPLSSGFKNNSQGEASVTSSSYSCKKRPLHVRENPFSDENDNETYAESQPPSLLNYVNFVCFMASATVAYLQGPKVEEVMESHATLLTPAYFVSAISGILYISTGIWAIAQIFGTTKHHELVVDVVSWWYLTITPLQIAWYYLFSFQLFAFALGVVLVQLGILLFGLQPRISQIKSNSPPEYLTLKLPFDLYIAWTIASSAIQINVAAYAWKLTTFYQIVVAGISLFGVFALAIWFILNTSGQWAIPSVLAWTCLGISVELERPGHLVSMVERYSSTTITSFRLASSAVAASLVLATVLQIAMFRQEKQEIESFKRAFEETRSTGTVTTAPPTPAVAIYKMTGGLVAVVAMAFLLAPNHPRVTTVAMIGNSMMYYNDLPKVLEAMSERKLGDNTTKALYQDSSLHGDADFEVHLQSGNGMYEKWQTGNARIWSRAKNYYLYDWGACTPEQLLLGYDERLEAIAYTYAGGDDNFGDDAVYGDDATNGNGDNQNNVNEENEAENNGENRQLEDRDGMYNYGDDWNYDDRIEQEVSDINPCHVNLNFYKFYQEKYEQNGPPKWDYVLMNDNTRSPCCTDQRATSMEMLKEAYLPLFLETGATPIFLVTYGYWASARDMSGLIDIPTFTSYTYAGYRAYVEMLSEYLPKSQKPKIAPVGLAFLLIYEEKPSMWEKLIHFDEIHPSPRGTFLEGLVVYHSIYGHLPSPRTVLSDQGVSVLWNGARRMVPDDHGLKAFPNRDEAAYLYHVAHRICIDGEMPKSLTFLSTSESIDFTPDDSQYEDLYIYGEMRRDR</sequence>
<feature type="transmembrane region" description="Helical" evidence="2">
    <location>
        <begin position="267"/>
        <end position="287"/>
    </location>
</feature>
<dbReference type="EMBL" id="CAKOGP040000269">
    <property type="protein sequence ID" value="CAJ1933362.1"/>
    <property type="molecule type" value="Genomic_DNA"/>
</dbReference>
<comment type="caution">
    <text evidence="3">The sequence shown here is derived from an EMBL/GenBank/DDBJ whole genome shotgun (WGS) entry which is preliminary data.</text>
</comment>
<dbReference type="Proteomes" id="UP001295423">
    <property type="component" value="Unassembled WGS sequence"/>
</dbReference>
<feature type="region of interest" description="Disordered" evidence="1">
    <location>
        <begin position="1"/>
        <end position="69"/>
    </location>
</feature>
<feature type="transmembrane region" description="Helical" evidence="2">
    <location>
        <begin position="400"/>
        <end position="423"/>
    </location>
</feature>
<feature type="transmembrane region" description="Helical" evidence="2">
    <location>
        <begin position="308"/>
        <end position="329"/>
    </location>
</feature>
<evidence type="ECO:0000313" key="4">
    <source>
        <dbReference type="Proteomes" id="UP001295423"/>
    </source>
</evidence>
<feature type="compositionally biased region" description="Basic and acidic residues" evidence="1">
    <location>
        <begin position="16"/>
        <end position="36"/>
    </location>
</feature>
<feature type="region of interest" description="Disordered" evidence="1">
    <location>
        <begin position="83"/>
        <end position="140"/>
    </location>
</feature>
<evidence type="ECO:0000256" key="2">
    <source>
        <dbReference type="SAM" id="Phobius"/>
    </source>
</evidence>